<dbReference type="Gene3D" id="1.10.132.80">
    <property type="match status" value="1"/>
</dbReference>
<gene>
    <name evidence="1" type="ORF">H6A12_09625</name>
</gene>
<dbReference type="RefSeq" id="WP_204447345.1">
    <property type="nucleotide sequence ID" value="NZ_JACJKY010000016.1"/>
</dbReference>
<name>A0A939BDS4_9FIRM</name>
<dbReference type="AlphaFoldDB" id="A0A939BDS4"/>
<evidence type="ECO:0000313" key="1">
    <source>
        <dbReference type="EMBL" id="MBM6921414.1"/>
    </source>
</evidence>
<keyword evidence="2" id="KW-1185">Reference proteome</keyword>
<comment type="caution">
    <text evidence="1">The sequence shown here is derived from an EMBL/GenBank/DDBJ whole genome shotgun (WGS) entry which is preliminary data.</text>
</comment>
<dbReference type="Proteomes" id="UP000774750">
    <property type="component" value="Unassembled WGS sequence"/>
</dbReference>
<dbReference type="EMBL" id="JACJKY010000016">
    <property type="protein sequence ID" value="MBM6921414.1"/>
    <property type="molecule type" value="Genomic_DNA"/>
</dbReference>
<reference evidence="1" key="2">
    <citation type="journal article" date="2021" name="Sci. Rep.">
        <title>The distribution of antibiotic resistance genes in chicken gut microbiota commensals.</title>
        <authorList>
            <person name="Juricova H."/>
            <person name="Matiasovicova J."/>
            <person name="Kubasova T."/>
            <person name="Cejkova D."/>
            <person name="Rychlik I."/>
        </authorList>
    </citation>
    <scope>NUCLEOTIDE SEQUENCE</scope>
    <source>
        <strain evidence="1">An559</strain>
    </source>
</reference>
<evidence type="ECO:0000313" key="2">
    <source>
        <dbReference type="Proteomes" id="UP000774750"/>
    </source>
</evidence>
<proteinExistence type="predicted"/>
<organism evidence="1 2">
    <name type="scientific">Merdimmobilis hominis</name>
    <dbReference type="NCBI Taxonomy" id="2897707"/>
    <lineage>
        <taxon>Bacteria</taxon>
        <taxon>Bacillati</taxon>
        <taxon>Bacillota</taxon>
        <taxon>Clostridia</taxon>
        <taxon>Eubacteriales</taxon>
        <taxon>Oscillospiraceae</taxon>
        <taxon>Merdimmobilis</taxon>
    </lineage>
</organism>
<sequence>MIRASCVGCIYHRQLGDAETWGCHYLLDTGELRGCPAHACTKKQYPDTQKVRTQTMLRAVRYFSECRGRAVLDEKGTAMRAKDGTPLREGVHPPTVAGLALALGFCSRQDLKDAAQTKELGDIIRWSLGKCEEYLEEKLCESAAGVKLSLMNNFPGWSESSPDEAHTEIHVTLEGESHGQTPQQNI</sequence>
<accession>A0A939BDS4</accession>
<protein>
    <submittedName>
        <fullName evidence="1">Uncharacterized protein</fullName>
    </submittedName>
</protein>
<reference evidence="1" key="1">
    <citation type="submission" date="2020-08" db="EMBL/GenBank/DDBJ databases">
        <authorList>
            <person name="Cejkova D."/>
            <person name="Kubasova T."/>
            <person name="Jahodarova E."/>
            <person name="Rychlik I."/>
        </authorList>
    </citation>
    <scope>NUCLEOTIDE SEQUENCE</scope>
    <source>
        <strain evidence="1">An559</strain>
    </source>
</reference>